<reference evidence="2" key="1">
    <citation type="journal article" date="2019" name="Int. J. Syst. Evol. Microbiol.">
        <title>The Global Catalogue of Microorganisms (GCM) 10K type strain sequencing project: providing services to taxonomists for standard genome sequencing and annotation.</title>
        <authorList>
            <consortium name="The Broad Institute Genomics Platform"/>
            <consortium name="The Broad Institute Genome Sequencing Center for Infectious Disease"/>
            <person name="Wu L."/>
            <person name="Ma J."/>
        </authorList>
    </citation>
    <scope>NUCLEOTIDE SEQUENCE [LARGE SCALE GENOMIC DNA]</scope>
    <source>
        <strain evidence="2">CECT 8570</strain>
    </source>
</reference>
<evidence type="ECO:0000313" key="2">
    <source>
        <dbReference type="Proteomes" id="UP001595840"/>
    </source>
</evidence>
<organism evidence="1 2">
    <name type="scientific">Simiduia curdlanivorans</name>
    <dbReference type="NCBI Taxonomy" id="1492769"/>
    <lineage>
        <taxon>Bacteria</taxon>
        <taxon>Pseudomonadati</taxon>
        <taxon>Pseudomonadota</taxon>
        <taxon>Gammaproteobacteria</taxon>
        <taxon>Cellvibrionales</taxon>
        <taxon>Cellvibrionaceae</taxon>
        <taxon>Simiduia</taxon>
    </lineage>
</organism>
<accession>A0ABV8V0V2</accession>
<sequence length="92" mass="9933">MRTIVGVLALAAIVLTAQLVSPTLARQGSGYPVALPYGELSPEVRLLMGRLCNDKVDPKSSIVGNKEIGVGSYRDDIARMMKFSFDANIMHP</sequence>
<keyword evidence="2" id="KW-1185">Reference proteome</keyword>
<evidence type="ECO:0000313" key="1">
    <source>
        <dbReference type="EMBL" id="MFC4361328.1"/>
    </source>
</evidence>
<comment type="caution">
    <text evidence="1">The sequence shown here is derived from an EMBL/GenBank/DDBJ whole genome shotgun (WGS) entry which is preliminary data.</text>
</comment>
<dbReference type="RefSeq" id="WP_380736108.1">
    <property type="nucleotide sequence ID" value="NZ_JBHSCX010000003.1"/>
</dbReference>
<dbReference type="EMBL" id="JBHSCX010000003">
    <property type="protein sequence ID" value="MFC4361328.1"/>
    <property type="molecule type" value="Genomic_DNA"/>
</dbReference>
<dbReference type="Proteomes" id="UP001595840">
    <property type="component" value="Unassembled WGS sequence"/>
</dbReference>
<protein>
    <submittedName>
        <fullName evidence="1">Uncharacterized protein</fullName>
    </submittedName>
</protein>
<name>A0ABV8V0V2_9GAMM</name>
<gene>
    <name evidence="1" type="ORF">ACFOX3_03380</name>
</gene>
<proteinExistence type="predicted"/>